<sequence>MTQEIDLETWDRREHYAFFAPMSHPFYSLTFPVDVTALRRRCKEEGLPFYPAMVFGVTKAMEGVEAFLYKDRNGRIVRHDRLVPSFTDLRQGSDLFHIVTLEAGEELADFCRRAKAASAAQTEFLTAGPWAEDELIYFTCLPWFPVTALTNERDVVPWDSVPRVSWGRWEERGDRTMLSLSLELNHRLLDGVHVGKFYERLCDWMEKL</sequence>
<evidence type="ECO:0000313" key="2">
    <source>
        <dbReference type="Proteomes" id="UP000823921"/>
    </source>
</evidence>
<comment type="caution">
    <text evidence="1">The sequence shown here is derived from an EMBL/GenBank/DDBJ whole genome shotgun (WGS) entry which is preliminary data.</text>
</comment>
<evidence type="ECO:0000313" key="1">
    <source>
        <dbReference type="EMBL" id="HJB81231.1"/>
    </source>
</evidence>
<dbReference type="PANTHER" id="PTHR38474">
    <property type="entry name" value="SLR0299 PROTEIN"/>
    <property type="match status" value="1"/>
</dbReference>
<reference evidence="1" key="1">
    <citation type="journal article" date="2021" name="PeerJ">
        <title>Extensive microbial diversity within the chicken gut microbiome revealed by metagenomics and culture.</title>
        <authorList>
            <person name="Gilroy R."/>
            <person name="Ravi A."/>
            <person name="Getino M."/>
            <person name="Pursley I."/>
            <person name="Horton D.L."/>
            <person name="Alikhan N.F."/>
            <person name="Baker D."/>
            <person name="Gharbi K."/>
            <person name="Hall N."/>
            <person name="Watson M."/>
            <person name="Adriaenssens E.M."/>
            <person name="Foster-Nyarko E."/>
            <person name="Jarju S."/>
            <person name="Secka A."/>
            <person name="Antonio M."/>
            <person name="Oren A."/>
            <person name="Chaudhuri R.R."/>
            <person name="La Ragione R."/>
            <person name="Hildebrand F."/>
            <person name="Pallen M.J."/>
        </authorList>
    </citation>
    <scope>NUCLEOTIDE SEQUENCE</scope>
    <source>
        <strain evidence="1">CHK192-8294</strain>
    </source>
</reference>
<organism evidence="1 2">
    <name type="scientific">Candidatus Flavonifractor intestinigallinarum</name>
    <dbReference type="NCBI Taxonomy" id="2838586"/>
    <lineage>
        <taxon>Bacteria</taxon>
        <taxon>Bacillati</taxon>
        <taxon>Bacillota</taxon>
        <taxon>Clostridia</taxon>
        <taxon>Eubacteriales</taxon>
        <taxon>Oscillospiraceae</taxon>
        <taxon>Flavonifractor</taxon>
    </lineage>
</organism>
<dbReference type="SMART" id="SM01059">
    <property type="entry name" value="CAT"/>
    <property type="match status" value="1"/>
</dbReference>
<dbReference type="Proteomes" id="UP000823921">
    <property type="component" value="Unassembled WGS sequence"/>
</dbReference>
<gene>
    <name evidence="1" type="ORF">H9712_09600</name>
</gene>
<dbReference type="AlphaFoldDB" id="A0A9D2SC30"/>
<dbReference type="InterPro" id="IPR023213">
    <property type="entry name" value="CAT-like_dom_sf"/>
</dbReference>
<accession>A0A9D2SC30</accession>
<dbReference type="InterPro" id="IPR001707">
    <property type="entry name" value="Cmp_AcTrfase"/>
</dbReference>
<name>A0A9D2SC30_9FIRM</name>
<reference evidence="1" key="2">
    <citation type="submission" date="2021-04" db="EMBL/GenBank/DDBJ databases">
        <authorList>
            <person name="Gilroy R."/>
        </authorList>
    </citation>
    <scope>NUCLEOTIDE SEQUENCE</scope>
    <source>
        <strain evidence="1">CHK192-8294</strain>
    </source>
</reference>
<dbReference type="Pfam" id="PF00302">
    <property type="entry name" value="CAT"/>
    <property type="match status" value="1"/>
</dbReference>
<proteinExistence type="predicted"/>
<dbReference type="PANTHER" id="PTHR38474:SF1">
    <property type="entry name" value="SLR0299 PROTEIN"/>
    <property type="match status" value="1"/>
</dbReference>
<dbReference type="EMBL" id="DWXO01000090">
    <property type="protein sequence ID" value="HJB81231.1"/>
    <property type="molecule type" value="Genomic_DNA"/>
</dbReference>
<dbReference type="SUPFAM" id="SSF52777">
    <property type="entry name" value="CoA-dependent acyltransferases"/>
    <property type="match status" value="1"/>
</dbReference>
<dbReference type="Gene3D" id="3.30.559.10">
    <property type="entry name" value="Chloramphenicol acetyltransferase-like domain"/>
    <property type="match status" value="1"/>
</dbReference>
<dbReference type="GO" id="GO:0008811">
    <property type="term" value="F:chloramphenicol O-acetyltransferase activity"/>
    <property type="evidence" value="ECO:0007669"/>
    <property type="project" value="InterPro"/>
</dbReference>
<protein>
    <submittedName>
        <fullName evidence="1">Chloramphenicol acetyltransferase</fullName>
    </submittedName>
</protein>